<comment type="subcellular location">
    <subcellularLocation>
        <location evidence="1 7">Cytoplasm</location>
    </subcellularLocation>
</comment>
<dbReference type="PANTHER" id="PTHR42930:SF3">
    <property type="entry name" value="PHOSPHATE-SPECIFIC TRANSPORT SYSTEM ACCESSORY PROTEIN PHOU"/>
    <property type="match status" value="1"/>
</dbReference>
<dbReference type="SUPFAM" id="SSF109755">
    <property type="entry name" value="PhoU-like"/>
    <property type="match status" value="1"/>
</dbReference>
<evidence type="ECO:0000313" key="10">
    <source>
        <dbReference type="EMBL" id="SFO89925.1"/>
    </source>
</evidence>
<comment type="function">
    <text evidence="7">Plays a role in the regulation of phosphate uptake.</text>
</comment>
<evidence type="ECO:0000256" key="7">
    <source>
        <dbReference type="PIRNR" id="PIRNR003107"/>
    </source>
</evidence>
<feature type="domain" description="PhoU" evidence="8">
    <location>
        <begin position="121"/>
        <end position="206"/>
    </location>
</feature>
<keyword evidence="4 7" id="KW-0813">Transport</keyword>
<proteinExistence type="inferred from homology"/>
<dbReference type="AlphaFoldDB" id="A0A1I5KY02"/>
<dbReference type="EMBL" id="BJWI01000001">
    <property type="protein sequence ID" value="GEM00555.1"/>
    <property type="molecule type" value="Genomic_DNA"/>
</dbReference>
<evidence type="ECO:0000256" key="3">
    <source>
        <dbReference type="ARBA" id="ARBA00011738"/>
    </source>
</evidence>
<sequence>MVRRQQFEDELLQVKRRVIALLEASREQLNRSVKALYEADVIEAKQVIEDDKSLDELDLEINNMAILMIAKQQPVATDLRRLIVAIRLATDIERMADNAKNIARSTIHLGNAHQLTIDSRLNQMTTIANNMIDLAIEAYEEEDIIKAKQLSEKDDAIDALFGQVLKDMLSNKATEKDEIQLIMQVAFSTRYIERFGDHLTNVAENIMYLVKGEIYDLNK</sequence>
<dbReference type="STRING" id="306540.SAMN05421839_10197"/>
<dbReference type="GO" id="GO:0006817">
    <property type="term" value="P:phosphate ion transport"/>
    <property type="evidence" value="ECO:0007669"/>
    <property type="project" value="UniProtKB-KW"/>
</dbReference>
<dbReference type="PANTHER" id="PTHR42930">
    <property type="entry name" value="PHOSPHATE-SPECIFIC TRANSPORT SYSTEM ACCESSORY PROTEIN PHOU"/>
    <property type="match status" value="1"/>
</dbReference>
<dbReference type="PIRSF" id="PIRSF003107">
    <property type="entry name" value="PhoU"/>
    <property type="match status" value="1"/>
</dbReference>
<dbReference type="Proteomes" id="UP000321547">
    <property type="component" value="Unassembled WGS sequence"/>
</dbReference>
<name>A0A1I5KY02_9BACI</name>
<evidence type="ECO:0000313" key="9">
    <source>
        <dbReference type="EMBL" id="GEM00555.1"/>
    </source>
</evidence>
<organism evidence="10 11">
    <name type="scientific">Halolactibacillus halophilus</name>
    <dbReference type="NCBI Taxonomy" id="306540"/>
    <lineage>
        <taxon>Bacteria</taxon>
        <taxon>Bacillati</taxon>
        <taxon>Bacillota</taxon>
        <taxon>Bacilli</taxon>
        <taxon>Bacillales</taxon>
        <taxon>Bacillaceae</taxon>
        <taxon>Halolactibacillus</taxon>
    </lineage>
</organism>
<evidence type="ECO:0000256" key="4">
    <source>
        <dbReference type="ARBA" id="ARBA00022448"/>
    </source>
</evidence>
<reference evidence="10 11" key="1">
    <citation type="submission" date="2016-10" db="EMBL/GenBank/DDBJ databases">
        <authorList>
            <person name="de Groot N.N."/>
        </authorList>
    </citation>
    <scope>NUCLEOTIDE SEQUENCE [LARGE SCALE GENOMIC DNA]</scope>
    <source>
        <strain evidence="10 11">DSM 17073</strain>
    </source>
</reference>
<dbReference type="EMBL" id="FOXC01000001">
    <property type="protein sequence ID" value="SFO89925.1"/>
    <property type="molecule type" value="Genomic_DNA"/>
</dbReference>
<evidence type="ECO:0000256" key="2">
    <source>
        <dbReference type="ARBA" id="ARBA00008107"/>
    </source>
</evidence>
<dbReference type="InterPro" id="IPR038078">
    <property type="entry name" value="PhoU-like_sf"/>
</dbReference>
<dbReference type="GO" id="GO:0030643">
    <property type="term" value="P:intracellular phosphate ion homeostasis"/>
    <property type="evidence" value="ECO:0007669"/>
    <property type="project" value="InterPro"/>
</dbReference>
<comment type="subunit">
    <text evidence="3 7">Homodimer.</text>
</comment>
<evidence type="ECO:0000313" key="12">
    <source>
        <dbReference type="Proteomes" id="UP000321547"/>
    </source>
</evidence>
<dbReference type="Proteomes" id="UP000242243">
    <property type="component" value="Unassembled WGS sequence"/>
</dbReference>
<dbReference type="GO" id="GO:0045936">
    <property type="term" value="P:negative regulation of phosphate metabolic process"/>
    <property type="evidence" value="ECO:0007669"/>
    <property type="project" value="InterPro"/>
</dbReference>
<keyword evidence="6 7" id="KW-0592">Phosphate transport</keyword>
<dbReference type="InterPro" id="IPR026022">
    <property type="entry name" value="PhoU_dom"/>
</dbReference>
<evidence type="ECO:0000256" key="6">
    <source>
        <dbReference type="ARBA" id="ARBA00022592"/>
    </source>
</evidence>
<comment type="similarity">
    <text evidence="2 7">Belongs to the PhoU family.</text>
</comment>
<evidence type="ECO:0000259" key="8">
    <source>
        <dbReference type="Pfam" id="PF01895"/>
    </source>
</evidence>
<evidence type="ECO:0000256" key="5">
    <source>
        <dbReference type="ARBA" id="ARBA00022490"/>
    </source>
</evidence>
<dbReference type="Gene3D" id="1.20.58.220">
    <property type="entry name" value="Phosphate transport system protein phou homolog 2, domain 2"/>
    <property type="match status" value="1"/>
</dbReference>
<evidence type="ECO:0000313" key="11">
    <source>
        <dbReference type="Proteomes" id="UP000242243"/>
    </source>
</evidence>
<keyword evidence="12" id="KW-1185">Reference proteome</keyword>
<dbReference type="NCBIfam" id="TIGR02135">
    <property type="entry name" value="phoU_full"/>
    <property type="match status" value="1"/>
</dbReference>
<dbReference type="GO" id="GO:0005737">
    <property type="term" value="C:cytoplasm"/>
    <property type="evidence" value="ECO:0007669"/>
    <property type="project" value="UniProtKB-SubCell"/>
</dbReference>
<dbReference type="InterPro" id="IPR028366">
    <property type="entry name" value="PhoU"/>
</dbReference>
<reference evidence="9 12" key="2">
    <citation type="submission" date="2019-07" db="EMBL/GenBank/DDBJ databases">
        <title>Whole genome shotgun sequence of Halolactibacillus halophilus NBRC 100868.</title>
        <authorList>
            <person name="Hosoyama A."/>
            <person name="Uohara A."/>
            <person name="Ohji S."/>
            <person name="Ichikawa N."/>
        </authorList>
    </citation>
    <scope>NUCLEOTIDE SEQUENCE [LARGE SCALE GENOMIC DNA]</scope>
    <source>
        <strain evidence="9 12">NBRC 100868</strain>
    </source>
</reference>
<accession>A0A1I5KY02</accession>
<dbReference type="FunFam" id="1.20.58.220:FF:000004">
    <property type="entry name" value="Phosphate-specific transport system accessory protein PhoU"/>
    <property type="match status" value="1"/>
</dbReference>
<feature type="domain" description="PhoU" evidence="8">
    <location>
        <begin position="21"/>
        <end position="105"/>
    </location>
</feature>
<dbReference type="Pfam" id="PF01895">
    <property type="entry name" value="PhoU"/>
    <property type="match status" value="2"/>
</dbReference>
<evidence type="ECO:0000256" key="1">
    <source>
        <dbReference type="ARBA" id="ARBA00004496"/>
    </source>
</evidence>
<gene>
    <name evidence="9" type="primary">phoU</name>
    <name evidence="9" type="ORF">HHA03_00870</name>
    <name evidence="10" type="ORF">SAMN05421839_10197</name>
</gene>
<protein>
    <recommendedName>
        <fullName evidence="7">Phosphate-specific transport system accessory protein PhoU</fullName>
    </recommendedName>
</protein>
<keyword evidence="5 7" id="KW-0963">Cytoplasm</keyword>
<dbReference type="RefSeq" id="WP_089829277.1">
    <property type="nucleotide sequence ID" value="NZ_BJWI01000001.1"/>
</dbReference>
<dbReference type="OrthoDB" id="9814256at2"/>